<dbReference type="EMBL" id="BGPR01000215">
    <property type="protein sequence ID" value="GBM05393.1"/>
    <property type="molecule type" value="Genomic_DNA"/>
</dbReference>
<organism evidence="2 3">
    <name type="scientific">Araneus ventricosus</name>
    <name type="common">Orbweaver spider</name>
    <name type="synonym">Epeira ventricosa</name>
    <dbReference type="NCBI Taxonomy" id="182803"/>
    <lineage>
        <taxon>Eukaryota</taxon>
        <taxon>Metazoa</taxon>
        <taxon>Ecdysozoa</taxon>
        <taxon>Arthropoda</taxon>
        <taxon>Chelicerata</taxon>
        <taxon>Arachnida</taxon>
        <taxon>Araneae</taxon>
        <taxon>Araneomorphae</taxon>
        <taxon>Entelegynae</taxon>
        <taxon>Araneoidea</taxon>
        <taxon>Araneidae</taxon>
        <taxon>Araneus</taxon>
    </lineage>
</organism>
<sequence>MKLVERLIEVGGTDPSTHRYVTPKESENVVRLIRRHFLSYVESDCYKKRKLVRKCVVCCLATNENGKRIRRETRFECKDCNVGLCAAPCFEKYHTVTVL</sequence>
<evidence type="ECO:0000259" key="1">
    <source>
        <dbReference type="Pfam" id="PF13842"/>
    </source>
</evidence>
<accession>A0A4Y2CM13</accession>
<gene>
    <name evidence="2" type="ORF">AVEN_94704_1</name>
</gene>
<dbReference type="Proteomes" id="UP000499080">
    <property type="component" value="Unassembled WGS sequence"/>
</dbReference>
<name>A0A4Y2CM13_ARAVE</name>
<dbReference type="InterPro" id="IPR032718">
    <property type="entry name" value="PGBD4_Znf_C"/>
</dbReference>
<proteinExistence type="predicted"/>
<keyword evidence="3" id="KW-1185">Reference proteome</keyword>
<dbReference type="Pfam" id="PF13842">
    <property type="entry name" value="zf-Tnp_2"/>
    <property type="match status" value="1"/>
</dbReference>
<feature type="domain" description="PiggyBac transposable element-derived protein 4 C-terminal zinc-finger" evidence="1">
    <location>
        <begin position="48"/>
        <end position="94"/>
    </location>
</feature>
<comment type="caution">
    <text evidence="2">The sequence shown here is derived from an EMBL/GenBank/DDBJ whole genome shotgun (WGS) entry which is preliminary data.</text>
</comment>
<dbReference type="AlphaFoldDB" id="A0A4Y2CM13"/>
<dbReference type="OrthoDB" id="6146839at2759"/>
<protein>
    <recommendedName>
        <fullName evidence="1">PiggyBac transposable element-derived protein 4 C-terminal zinc-finger domain-containing protein</fullName>
    </recommendedName>
</protein>
<evidence type="ECO:0000313" key="2">
    <source>
        <dbReference type="EMBL" id="GBM05393.1"/>
    </source>
</evidence>
<evidence type="ECO:0000313" key="3">
    <source>
        <dbReference type="Proteomes" id="UP000499080"/>
    </source>
</evidence>
<reference evidence="2 3" key="1">
    <citation type="journal article" date="2019" name="Sci. Rep.">
        <title>Orb-weaving spider Araneus ventricosus genome elucidates the spidroin gene catalogue.</title>
        <authorList>
            <person name="Kono N."/>
            <person name="Nakamura H."/>
            <person name="Ohtoshi R."/>
            <person name="Moran D.A.P."/>
            <person name="Shinohara A."/>
            <person name="Yoshida Y."/>
            <person name="Fujiwara M."/>
            <person name="Mori M."/>
            <person name="Tomita M."/>
            <person name="Arakawa K."/>
        </authorList>
    </citation>
    <scope>NUCLEOTIDE SEQUENCE [LARGE SCALE GENOMIC DNA]</scope>
</reference>